<dbReference type="EMBL" id="AGCJ01000012">
    <property type="protein sequence ID" value="EHM43108.1"/>
    <property type="molecule type" value="Genomic_DNA"/>
</dbReference>
<protein>
    <submittedName>
        <fullName evidence="1">Uncharacterized protein</fullName>
    </submittedName>
</protein>
<dbReference type="Proteomes" id="UP000005481">
    <property type="component" value="Unassembled WGS sequence"/>
</dbReference>
<dbReference type="AlphaFoldDB" id="G9YFE1"/>
<evidence type="ECO:0000313" key="2">
    <source>
        <dbReference type="Proteomes" id="UP000005481"/>
    </source>
</evidence>
<organism evidence="1 2">
    <name type="scientific">Anaeroglobus geminatus F0357</name>
    <dbReference type="NCBI Taxonomy" id="861450"/>
    <lineage>
        <taxon>Bacteria</taxon>
        <taxon>Bacillati</taxon>
        <taxon>Bacillota</taxon>
        <taxon>Negativicutes</taxon>
        <taxon>Veillonellales</taxon>
        <taxon>Veillonellaceae</taxon>
        <taxon>Anaeroglobus</taxon>
    </lineage>
</organism>
<name>G9YFE1_9FIRM</name>
<dbReference type="HOGENOM" id="CLU_2230859_0_0_9"/>
<proteinExistence type="predicted"/>
<accession>G9YFE1</accession>
<dbReference type="STRING" id="861450.HMPREF0080_00353"/>
<gene>
    <name evidence="1" type="ORF">HMPREF0080_00353</name>
</gene>
<reference evidence="1 2" key="1">
    <citation type="submission" date="2011-08" db="EMBL/GenBank/DDBJ databases">
        <authorList>
            <person name="Weinstock G."/>
            <person name="Sodergren E."/>
            <person name="Clifton S."/>
            <person name="Fulton L."/>
            <person name="Fulton B."/>
            <person name="Courtney L."/>
            <person name="Fronick C."/>
            <person name="Harrison M."/>
            <person name="Strong C."/>
            <person name="Farmer C."/>
            <person name="Delahaunty K."/>
            <person name="Markovic C."/>
            <person name="Hall O."/>
            <person name="Minx P."/>
            <person name="Tomlinson C."/>
            <person name="Mitreva M."/>
            <person name="Hou S."/>
            <person name="Chen J."/>
            <person name="Wollam A."/>
            <person name="Pepin K.H."/>
            <person name="Johnson M."/>
            <person name="Bhonagiri V."/>
            <person name="Zhang X."/>
            <person name="Suruliraj S."/>
            <person name="Warren W."/>
            <person name="Chinwalla A."/>
            <person name="Mardis E.R."/>
            <person name="Wilson R.K."/>
        </authorList>
    </citation>
    <scope>NUCLEOTIDE SEQUENCE [LARGE SCALE GENOMIC DNA]</scope>
    <source>
        <strain evidence="1 2">F0357</strain>
    </source>
</reference>
<comment type="caution">
    <text evidence="1">The sequence shown here is derived from an EMBL/GenBank/DDBJ whole genome shotgun (WGS) entry which is preliminary data.</text>
</comment>
<sequence>MRLSGASTLFVICKRVLHIRRPAYQVFIPDGTYKGGINIKKEHAQGTLFHFLFGRHVVYNLLSFVEPASGAHMMRHNCFMTLRTFHESWSRQFPVSAAPFLACLG</sequence>
<keyword evidence="2" id="KW-1185">Reference proteome</keyword>
<evidence type="ECO:0000313" key="1">
    <source>
        <dbReference type="EMBL" id="EHM43108.1"/>
    </source>
</evidence>